<feature type="region of interest" description="Disordered" evidence="5">
    <location>
        <begin position="1"/>
        <end position="25"/>
    </location>
</feature>
<feature type="compositionally biased region" description="Polar residues" evidence="5">
    <location>
        <begin position="146"/>
        <end position="155"/>
    </location>
</feature>
<keyword evidence="3" id="KW-0238">DNA-binding</keyword>
<feature type="compositionally biased region" description="Low complexity" evidence="5">
    <location>
        <begin position="246"/>
        <end position="256"/>
    </location>
</feature>
<dbReference type="Proteomes" id="UP001316803">
    <property type="component" value="Unassembled WGS sequence"/>
</dbReference>
<organism evidence="7 8">
    <name type="scientific">Knufia fluminis</name>
    <dbReference type="NCBI Taxonomy" id="191047"/>
    <lineage>
        <taxon>Eukaryota</taxon>
        <taxon>Fungi</taxon>
        <taxon>Dikarya</taxon>
        <taxon>Ascomycota</taxon>
        <taxon>Pezizomycotina</taxon>
        <taxon>Eurotiomycetes</taxon>
        <taxon>Chaetothyriomycetidae</taxon>
        <taxon>Chaetothyriales</taxon>
        <taxon>Trichomeriaceae</taxon>
        <taxon>Knufia</taxon>
    </lineage>
</organism>
<feature type="region of interest" description="Disordered" evidence="5">
    <location>
        <begin position="222"/>
        <end position="288"/>
    </location>
</feature>
<keyword evidence="4" id="KW-0175">Coiled coil</keyword>
<dbReference type="Pfam" id="PF24245">
    <property type="entry name" value="INO80F"/>
    <property type="match status" value="1"/>
</dbReference>
<comment type="subcellular location">
    <subcellularLocation>
        <location evidence="1">Nucleus</location>
    </subcellularLocation>
</comment>
<dbReference type="InterPro" id="IPR036910">
    <property type="entry name" value="HMG_box_dom_sf"/>
</dbReference>
<evidence type="ECO:0000256" key="2">
    <source>
        <dbReference type="ARBA" id="ARBA00023242"/>
    </source>
</evidence>
<feature type="domain" description="HMG box" evidence="6">
    <location>
        <begin position="278"/>
        <end position="344"/>
    </location>
</feature>
<evidence type="ECO:0000259" key="6">
    <source>
        <dbReference type="PROSITE" id="PS50118"/>
    </source>
</evidence>
<evidence type="ECO:0000313" key="7">
    <source>
        <dbReference type="EMBL" id="KAK5956680.1"/>
    </source>
</evidence>
<dbReference type="PROSITE" id="PS50118">
    <property type="entry name" value="HMG_BOX_2"/>
    <property type="match status" value="1"/>
</dbReference>
<evidence type="ECO:0000256" key="4">
    <source>
        <dbReference type="SAM" id="Coils"/>
    </source>
</evidence>
<dbReference type="InterPro" id="IPR056513">
    <property type="entry name" value="INO80F"/>
</dbReference>
<evidence type="ECO:0000256" key="3">
    <source>
        <dbReference type="PROSITE-ProRule" id="PRU00267"/>
    </source>
</evidence>
<feature type="compositionally biased region" description="Basic and acidic residues" evidence="5">
    <location>
        <begin position="108"/>
        <end position="118"/>
    </location>
</feature>
<dbReference type="SUPFAM" id="SSF47095">
    <property type="entry name" value="HMG-box"/>
    <property type="match status" value="1"/>
</dbReference>
<evidence type="ECO:0000256" key="5">
    <source>
        <dbReference type="SAM" id="MobiDB-lite"/>
    </source>
</evidence>
<feature type="DNA-binding region" description="HMG box" evidence="3">
    <location>
        <begin position="278"/>
        <end position="344"/>
    </location>
</feature>
<dbReference type="GO" id="GO:0003677">
    <property type="term" value="F:DNA binding"/>
    <property type="evidence" value="ECO:0007669"/>
    <property type="project" value="UniProtKB-UniRule"/>
</dbReference>
<reference evidence="7 8" key="1">
    <citation type="submission" date="2022-12" db="EMBL/GenBank/DDBJ databases">
        <title>Genomic features and morphological characterization of a novel Knufia sp. strain isolated from spacecraft assembly facility.</title>
        <authorList>
            <person name="Teixeira M."/>
            <person name="Chander A.M."/>
            <person name="Stajich J.E."/>
            <person name="Venkateswaran K."/>
        </authorList>
    </citation>
    <scope>NUCLEOTIDE SEQUENCE [LARGE SCALE GENOMIC DNA]</scope>
    <source>
        <strain evidence="7 8">FJI-L2-BK-P2</strain>
    </source>
</reference>
<name>A0AAN8ELX4_9EURO</name>
<evidence type="ECO:0000256" key="1">
    <source>
        <dbReference type="ARBA" id="ARBA00004123"/>
    </source>
</evidence>
<keyword evidence="2 3" id="KW-0539">Nucleus</keyword>
<accession>A0AAN8ELX4</accession>
<feature type="coiled-coil region" evidence="4">
    <location>
        <begin position="35"/>
        <end position="62"/>
    </location>
</feature>
<feature type="compositionally biased region" description="Acidic residues" evidence="5">
    <location>
        <begin position="120"/>
        <end position="134"/>
    </location>
</feature>
<feature type="region of interest" description="Disordered" evidence="5">
    <location>
        <begin position="104"/>
        <end position="155"/>
    </location>
</feature>
<proteinExistence type="predicted"/>
<protein>
    <recommendedName>
        <fullName evidence="6">HMG box domain-containing protein</fullName>
    </recommendedName>
</protein>
<dbReference type="AlphaFoldDB" id="A0AAN8ELX4"/>
<dbReference type="Pfam" id="PF00505">
    <property type="entry name" value="HMG_box"/>
    <property type="match status" value="1"/>
</dbReference>
<sequence>MDGAKSSPFPAASEVQLHRNPPLAPSQELAYRNKCIQLKKRLSEIESNNDMTRKRISAEKERVHKQRLLRAVLLNQLREIMETPGKKFKPEELERMGIVINGNTEEEDHLHSRSRPEGEVLLDDSSEDSDDDPEPSDRPTRTRRTNNNYRGETVMNTRLEANPSMYQAPGLPAIAPAQSFSPAAAREPLLTSSFQTPGPAAGSPQQYSSLHQNTFIPDTRYVHSQSSPIHAAQPTPGQILANPVRSSSLSQSQMSQPPESNGVHYRRDPNPPASLAQPLRPSPPYNQFCEHMRPQLEADSYPREQIQARIDEEWRKLSPDNRALWDDRYNDQMREYEQQMDDWKRAQRRFGDVTPVSGRGGAFR</sequence>
<dbReference type="GO" id="GO:0005634">
    <property type="term" value="C:nucleus"/>
    <property type="evidence" value="ECO:0007669"/>
    <property type="project" value="UniProtKB-SubCell"/>
</dbReference>
<keyword evidence="8" id="KW-1185">Reference proteome</keyword>
<dbReference type="InterPro" id="IPR009071">
    <property type="entry name" value="HMG_box_dom"/>
</dbReference>
<dbReference type="EMBL" id="JAKLMC020000004">
    <property type="protein sequence ID" value="KAK5956680.1"/>
    <property type="molecule type" value="Genomic_DNA"/>
</dbReference>
<evidence type="ECO:0000313" key="8">
    <source>
        <dbReference type="Proteomes" id="UP001316803"/>
    </source>
</evidence>
<gene>
    <name evidence="7" type="ORF">OHC33_002166</name>
</gene>
<dbReference type="Gene3D" id="1.10.30.10">
    <property type="entry name" value="High mobility group box domain"/>
    <property type="match status" value="1"/>
</dbReference>
<dbReference type="SMART" id="SM00398">
    <property type="entry name" value="HMG"/>
    <property type="match status" value="1"/>
</dbReference>
<comment type="caution">
    <text evidence="7">The sequence shown here is derived from an EMBL/GenBank/DDBJ whole genome shotgun (WGS) entry which is preliminary data.</text>
</comment>